<keyword evidence="13" id="KW-1185">Reference proteome</keyword>
<evidence type="ECO:0000256" key="1">
    <source>
        <dbReference type="ARBA" id="ARBA00004613"/>
    </source>
</evidence>
<dbReference type="SUPFAM" id="SSF50494">
    <property type="entry name" value="Trypsin-like serine proteases"/>
    <property type="match status" value="1"/>
</dbReference>
<dbReference type="InterPro" id="IPR043504">
    <property type="entry name" value="Peptidase_S1_PA_chymotrypsin"/>
</dbReference>
<evidence type="ECO:0000256" key="7">
    <source>
        <dbReference type="ARBA" id="ARBA00073244"/>
    </source>
</evidence>
<dbReference type="SMART" id="SM00020">
    <property type="entry name" value="Tryp_SPc"/>
    <property type="match status" value="1"/>
</dbReference>
<proteinExistence type="predicted"/>
<dbReference type="InterPro" id="IPR009003">
    <property type="entry name" value="Peptidase_S1_PA"/>
</dbReference>
<feature type="signal peptide" evidence="10">
    <location>
        <begin position="1"/>
        <end position="22"/>
    </location>
</feature>
<dbReference type="EMBL" id="CABD030101261">
    <property type="status" value="NOT_ANNOTATED_CDS"/>
    <property type="molecule type" value="Genomic_DNA"/>
</dbReference>
<dbReference type="EMBL" id="CABD030101262">
    <property type="status" value="NOT_ANNOTATED_CDS"/>
    <property type="molecule type" value="Genomic_DNA"/>
</dbReference>
<feature type="region of interest" description="Disordered" evidence="9">
    <location>
        <begin position="340"/>
        <end position="365"/>
    </location>
</feature>
<dbReference type="EMBL" id="CABD030101260">
    <property type="status" value="NOT_ANNOTATED_CDS"/>
    <property type="molecule type" value="Genomic_DNA"/>
</dbReference>
<organism evidence="12 13">
    <name type="scientific">Gorilla gorilla gorilla</name>
    <name type="common">Western lowland gorilla</name>
    <dbReference type="NCBI Taxonomy" id="9595"/>
    <lineage>
        <taxon>Eukaryota</taxon>
        <taxon>Metazoa</taxon>
        <taxon>Chordata</taxon>
        <taxon>Craniata</taxon>
        <taxon>Vertebrata</taxon>
        <taxon>Euteleostomi</taxon>
        <taxon>Mammalia</taxon>
        <taxon>Eutheria</taxon>
        <taxon>Euarchontoglires</taxon>
        <taxon>Primates</taxon>
        <taxon>Haplorrhini</taxon>
        <taxon>Catarrhini</taxon>
        <taxon>Hominidae</taxon>
        <taxon>Gorilla</taxon>
    </lineage>
</organism>
<feature type="domain" description="Peptidase S1" evidence="11">
    <location>
        <begin position="54"/>
        <end position="286"/>
    </location>
</feature>
<evidence type="ECO:0000256" key="9">
    <source>
        <dbReference type="SAM" id="MobiDB-lite"/>
    </source>
</evidence>
<dbReference type="InterPro" id="IPR001254">
    <property type="entry name" value="Trypsin_dom"/>
</dbReference>
<accession>A0A2I2Y6Y7</accession>
<dbReference type="Ensembl" id="ENSGGOT00000053510.1">
    <property type="protein sequence ID" value="ENSGGOP00000030676.1"/>
    <property type="gene ID" value="ENSGGOG00000041006.1"/>
</dbReference>
<dbReference type="OMA" id="TDTAMQF"/>
<evidence type="ECO:0000313" key="13">
    <source>
        <dbReference type="Proteomes" id="UP000001519"/>
    </source>
</evidence>
<dbReference type="FunFam" id="2.40.10.10:FF:000132">
    <property type="entry name" value="Inactive serine protease 54"/>
    <property type="match status" value="1"/>
</dbReference>
<reference evidence="12" key="3">
    <citation type="submission" date="2025-05" db="UniProtKB">
        <authorList>
            <consortium name="Ensembl"/>
        </authorList>
    </citation>
    <scope>IDENTIFICATION</scope>
</reference>
<dbReference type="PANTHER" id="PTHR24250">
    <property type="entry name" value="CHYMOTRYPSIN-RELATED"/>
    <property type="match status" value="1"/>
</dbReference>
<keyword evidence="6" id="KW-0325">Glycoprotein</keyword>
<evidence type="ECO:0000256" key="6">
    <source>
        <dbReference type="ARBA" id="ARBA00023180"/>
    </source>
</evidence>
<dbReference type="PANTHER" id="PTHR24250:SF45">
    <property type="entry name" value="INACTIVE SERINE PROTEASE 54"/>
    <property type="match status" value="1"/>
</dbReference>
<evidence type="ECO:0000259" key="11">
    <source>
        <dbReference type="PROSITE" id="PS50240"/>
    </source>
</evidence>
<reference evidence="12 13" key="2">
    <citation type="journal article" date="2012" name="Nature">
        <title>Insights into hominid evolution from the gorilla genome sequence.</title>
        <authorList>
            <person name="Scally A."/>
            <person name="Dutheil J.Y."/>
            <person name="Hillier L.W."/>
            <person name="Jordan G.E."/>
            <person name="Goodhead I."/>
            <person name="Herrero J."/>
            <person name="Hobolth A."/>
            <person name="Lappalainen T."/>
            <person name="Mailund T."/>
            <person name="Marques-Bonet T."/>
            <person name="McCarthy S."/>
            <person name="Montgomery S.H."/>
            <person name="Schwalie P.C."/>
            <person name="Tang Y.A."/>
            <person name="Ward M.C."/>
            <person name="Xue Y."/>
            <person name="Yngvadottir B."/>
            <person name="Alkan C."/>
            <person name="Andersen L.N."/>
            <person name="Ayub Q."/>
            <person name="Ball E.V."/>
            <person name="Beal K."/>
            <person name="Bradley B.J."/>
            <person name="Chen Y."/>
            <person name="Clee C.M."/>
            <person name="Fitzgerald S."/>
            <person name="Graves T.A."/>
            <person name="Gu Y."/>
            <person name="Heath P."/>
            <person name="Heger A."/>
            <person name="Karakoc E."/>
            <person name="Kolb-Kokocinski A."/>
            <person name="Laird G.K."/>
            <person name="Lunter G."/>
            <person name="Meader S."/>
            <person name="Mort M."/>
            <person name="Mullikin J.C."/>
            <person name="Munch K."/>
            <person name="O'Connor T.D."/>
            <person name="Phillips A.D."/>
            <person name="Prado-Martinez J."/>
            <person name="Rogers A.S."/>
            <person name="Sajjadian S."/>
            <person name="Schmidt D."/>
            <person name="Shaw K."/>
            <person name="Simpson J.T."/>
            <person name="Stenson P.D."/>
            <person name="Turner D.J."/>
            <person name="Vigilant L."/>
            <person name="Vilella A.J."/>
            <person name="Whitener W."/>
            <person name="Zhu B."/>
            <person name="Cooper D.N."/>
            <person name="de Jong P."/>
            <person name="Dermitzakis E.T."/>
            <person name="Eichler E.E."/>
            <person name="Flicek P."/>
            <person name="Goldman N."/>
            <person name="Mundy N.I."/>
            <person name="Ning Z."/>
            <person name="Odom D.T."/>
            <person name="Ponting C.P."/>
            <person name="Quail M.A."/>
            <person name="Ryder O.A."/>
            <person name="Searle S.M."/>
            <person name="Warren W.C."/>
            <person name="Wilson R.K."/>
            <person name="Schierup M.H."/>
            <person name="Rogers J."/>
            <person name="Tyler-Smith C."/>
            <person name="Durbin R."/>
        </authorList>
    </citation>
    <scope>NUCLEOTIDE SEQUENCE [LARGE SCALE GENOMIC DNA]</scope>
</reference>
<name>A0A2I2Y6Y7_GORGO</name>
<evidence type="ECO:0000256" key="5">
    <source>
        <dbReference type="ARBA" id="ARBA00023157"/>
    </source>
</evidence>
<protein>
    <recommendedName>
        <fullName evidence="7">Inactive serine protease 54</fullName>
    </recommendedName>
    <alternativeName>
        <fullName evidence="8">Plasma kallikrein-like protein 4</fullName>
    </alternativeName>
</protein>
<evidence type="ECO:0000256" key="10">
    <source>
        <dbReference type="SAM" id="SignalP"/>
    </source>
</evidence>
<dbReference type="STRING" id="9593.ENSGGOP00000030676"/>
<dbReference type="Pfam" id="PF00089">
    <property type="entry name" value="Trypsin"/>
    <property type="match status" value="1"/>
</dbReference>
<dbReference type="FunFam" id="2.40.10.10:FF:000125">
    <property type="entry name" value="inactive serine protease 54"/>
    <property type="match status" value="1"/>
</dbReference>
<keyword evidence="3" id="KW-0721">Serine protease homolog</keyword>
<dbReference type="Bgee" id="ENSGGOG00000041006">
    <property type="expression patterns" value="Expressed in testis and 1 other cell type or tissue"/>
</dbReference>
<keyword evidence="2" id="KW-0964">Secreted</keyword>
<evidence type="ECO:0000256" key="8">
    <source>
        <dbReference type="ARBA" id="ARBA00081593"/>
    </source>
</evidence>
<feature type="chain" id="PRO_5015081070" description="Inactive serine protease 54" evidence="10">
    <location>
        <begin position="23"/>
        <end position="412"/>
    </location>
</feature>
<feature type="compositionally biased region" description="Basic and acidic residues" evidence="9">
    <location>
        <begin position="348"/>
        <end position="362"/>
    </location>
</feature>
<comment type="subcellular location">
    <subcellularLocation>
        <location evidence="1">Secreted</location>
    </subcellularLocation>
</comment>
<gene>
    <name evidence="12" type="primary">PRSS54</name>
</gene>
<dbReference type="CDD" id="cd00190">
    <property type="entry name" value="Tryp_SPc"/>
    <property type="match status" value="1"/>
</dbReference>
<dbReference type="GO" id="GO:0005576">
    <property type="term" value="C:extracellular region"/>
    <property type="evidence" value="ECO:0007669"/>
    <property type="project" value="UniProtKB-SubCell"/>
</dbReference>
<evidence type="ECO:0000256" key="3">
    <source>
        <dbReference type="ARBA" id="ARBA00022542"/>
    </source>
</evidence>
<dbReference type="AlphaFoldDB" id="A0A2I2Y6Y7"/>
<dbReference type="PROSITE" id="PS50240">
    <property type="entry name" value="TRYPSIN_DOM"/>
    <property type="match status" value="1"/>
</dbReference>
<sequence>MCLGRGWSHWVLFPQLLMVSTAGLSGDGKMRGVLLVLLGLLYSSTSCGVQKASVFYGPDPKEGLVSSMEFPWVVSLQDSQYTHLAFGCILSEFWVLSIASAIQNRKNIVVIVGISNMDPSKIAHTEYPVNTIIIHEDFDNNSMSNNIALLKTDTAMHFGNLVQSICFLSRMLHTPPVLQNCWVSGWNPTSATGNHMTMSVLRKIFVKDLDMCPLYKLQKTECGSHTKEETQTACLGDPGSPMMCQLQQFDLWVLRGVLNFGGETCPGLFLYTKVEDYSKWITSKAERAGPPLSSLHHWEKLISFSHHGPNAAMTQKTYSDSELGHVGSYLQGQRRTITHSRLGNSSRDSLDVREKDVKESGRSPEASVQPLYYDYYGGEVGEGRIFAGQNRLHQPEEIILVSFVLVFSCSSI</sequence>
<dbReference type="GO" id="GO:0006508">
    <property type="term" value="P:proteolysis"/>
    <property type="evidence" value="ECO:0007669"/>
    <property type="project" value="InterPro"/>
</dbReference>
<evidence type="ECO:0000256" key="4">
    <source>
        <dbReference type="ARBA" id="ARBA00022729"/>
    </source>
</evidence>
<evidence type="ECO:0000256" key="2">
    <source>
        <dbReference type="ARBA" id="ARBA00022525"/>
    </source>
</evidence>
<dbReference type="GeneTree" id="ENSGT01020000230389"/>
<reference evidence="12 13" key="1">
    <citation type="submission" date="2011-05" db="EMBL/GenBank/DDBJ databases">
        <title>Insights into the evolution of the great apes provided by the gorilla genome.</title>
        <authorList>
            <person name="Scally A."/>
        </authorList>
    </citation>
    <scope>NUCLEOTIDE SEQUENCE [LARGE SCALE GENOMIC DNA]</scope>
</reference>
<dbReference type="Ensembl" id="ENSGGOT00000056418.1">
    <property type="protein sequence ID" value="ENSGGOP00000037597.1"/>
    <property type="gene ID" value="ENSGGOG00000041006.1"/>
</dbReference>
<keyword evidence="5" id="KW-1015">Disulfide bond</keyword>
<dbReference type="Proteomes" id="UP000001519">
    <property type="component" value="Chromosome 16"/>
</dbReference>
<keyword evidence="4 10" id="KW-0732">Signal</keyword>
<evidence type="ECO:0000313" key="12">
    <source>
        <dbReference type="Ensembl" id="ENSGGOP00000030676.1"/>
    </source>
</evidence>
<dbReference type="GO" id="GO:0004252">
    <property type="term" value="F:serine-type endopeptidase activity"/>
    <property type="evidence" value="ECO:0007669"/>
    <property type="project" value="InterPro"/>
</dbReference>
<dbReference type="Gene3D" id="2.40.10.10">
    <property type="entry name" value="Trypsin-like serine proteases"/>
    <property type="match status" value="2"/>
</dbReference>